<comment type="caution">
    <text evidence="2">The sequence shown here is derived from an EMBL/GenBank/DDBJ whole genome shotgun (WGS) entry which is preliminary data.</text>
</comment>
<dbReference type="InterPro" id="IPR052044">
    <property type="entry name" value="PKS_Associated_Protein"/>
</dbReference>
<dbReference type="CDD" id="cd02214">
    <property type="entry name" value="cupin_MJ1618"/>
    <property type="match status" value="1"/>
</dbReference>
<organism evidence="2 3">
    <name type="scientific">Candidatus Thiodiazotropha endoloripes</name>
    <dbReference type="NCBI Taxonomy" id="1818881"/>
    <lineage>
        <taxon>Bacteria</taxon>
        <taxon>Pseudomonadati</taxon>
        <taxon>Pseudomonadota</taxon>
        <taxon>Gammaproteobacteria</taxon>
        <taxon>Chromatiales</taxon>
        <taxon>Sedimenticolaceae</taxon>
        <taxon>Candidatus Thiodiazotropha</taxon>
    </lineage>
</organism>
<dbReference type="RefSeq" id="WP_069002984.1">
    <property type="nucleotide sequence ID" value="NZ_LVJW01000006.1"/>
</dbReference>
<dbReference type="EMBL" id="LVJZ01000003">
    <property type="protein sequence ID" value="ODB96256.1"/>
    <property type="molecule type" value="Genomic_DNA"/>
</dbReference>
<dbReference type="PANTHER" id="PTHR36114:SF8">
    <property type="entry name" value="CUPIN TYPE-1 DOMAIN-CONTAINING PROTEIN"/>
    <property type="match status" value="1"/>
</dbReference>
<dbReference type="Pfam" id="PF07883">
    <property type="entry name" value="Cupin_2"/>
    <property type="match status" value="1"/>
</dbReference>
<dbReference type="InterPro" id="IPR013096">
    <property type="entry name" value="Cupin_2"/>
</dbReference>
<dbReference type="InterPro" id="IPR014710">
    <property type="entry name" value="RmlC-like_jellyroll"/>
</dbReference>
<dbReference type="Proteomes" id="UP000094849">
    <property type="component" value="Unassembled WGS sequence"/>
</dbReference>
<proteinExistence type="predicted"/>
<accession>A0A1E2UNH1</accession>
<keyword evidence="3" id="KW-1185">Reference proteome</keyword>
<dbReference type="InterPro" id="IPR011051">
    <property type="entry name" value="RmlC_Cupin_sf"/>
</dbReference>
<reference evidence="2 3" key="1">
    <citation type="submission" date="2016-03" db="EMBL/GenBank/DDBJ databases">
        <title>Chemosynthetic sulphur-oxidizing symbionts of marine invertebrate animals are capable of nitrogen fixation.</title>
        <authorList>
            <person name="Petersen J.M."/>
            <person name="Kemper A."/>
            <person name="Gruber-Vodicka H."/>
            <person name="Cardini U."/>
            <person name="Geest Mvander."/>
            <person name="Kleiner M."/>
            <person name="Bulgheresi S."/>
            <person name="Fussmann M."/>
            <person name="Herbold C."/>
            <person name="Seah B.K.B."/>
            <person name="Antony C.Paul."/>
            <person name="Liu D."/>
            <person name="Belitz A."/>
            <person name="Weber M."/>
        </authorList>
    </citation>
    <scope>NUCLEOTIDE SEQUENCE [LARGE SCALE GENOMIC DNA]</scope>
    <source>
        <strain evidence="2">G_D</strain>
    </source>
</reference>
<name>A0A1E2UNH1_9GAMM</name>
<dbReference type="Gene3D" id="2.60.120.10">
    <property type="entry name" value="Jelly Rolls"/>
    <property type="match status" value="1"/>
</dbReference>
<dbReference type="SUPFAM" id="SSF51182">
    <property type="entry name" value="RmlC-like cupins"/>
    <property type="match status" value="1"/>
</dbReference>
<dbReference type="STRING" id="1818881.A3196_05450"/>
<dbReference type="AlphaFoldDB" id="A0A1E2UNH1"/>
<evidence type="ECO:0000313" key="2">
    <source>
        <dbReference type="EMBL" id="ODB96256.1"/>
    </source>
</evidence>
<evidence type="ECO:0000313" key="3">
    <source>
        <dbReference type="Proteomes" id="UP000094849"/>
    </source>
</evidence>
<evidence type="ECO:0000259" key="1">
    <source>
        <dbReference type="Pfam" id="PF07883"/>
    </source>
</evidence>
<gene>
    <name evidence="2" type="ORF">A3196_05450</name>
</gene>
<feature type="domain" description="Cupin type-2" evidence="1">
    <location>
        <begin position="39"/>
        <end position="107"/>
    </location>
</feature>
<dbReference type="PANTHER" id="PTHR36114">
    <property type="entry name" value="16.7 KDA PROTEIN IN WHIE LOCUS"/>
    <property type="match status" value="1"/>
</dbReference>
<dbReference type="OrthoDB" id="9783876at2"/>
<sequence>MMQQIRHLDSDREFYIEERCHIIELSNSADDPDCSIARARVEPGVTTCWHRLSETAERYLIVSGAGRVEIGELPAATVQPGDLVTIPPMTPQRITNTSSEDLIFYAICTPRFLPENYQPLESAE</sequence>
<protein>
    <submittedName>
        <fullName evidence="2">Cupin</fullName>
    </submittedName>
</protein>